<dbReference type="SUPFAM" id="SSF47353">
    <property type="entry name" value="Retrovirus capsid dimerization domain-like"/>
    <property type="match status" value="1"/>
</dbReference>
<evidence type="ECO:0000256" key="1">
    <source>
        <dbReference type="SAM" id="MobiDB-lite"/>
    </source>
</evidence>
<proteinExistence type="predicted"/>
<keyword evidence="4" id="KW-1185">Reference proteome</keyword>
<dbReference type="PANTHER" id="PTHR46888">
    <property type="entry name" value="ZINC KNUCKLE DOMAINCONTAINING PROTEIN-RELATED"/>
    <property type="match status" value="1"/>
</dbReference>
<dbReference type="PROSITE" id="PS50175">
    <property type="entry name" value="ASP_PROT_RETROV"/>
    <property type="match status" value="1"/>
</dbReference>
<comment type="caution">
    <text evidence="3">The sequence shown here is derived from an EMBL/GenBank/DDBJ whole genome shotgun (WGS) entry which is preliminary data.</text>
</comment>
<reference evidence="3 4" key="1">
    <citation type="journal article" date="2020" name="Cell">
        <title>Large-Scale Comparative Analyses of Tick Genomes Elucidate Their Genetic Diversity and Vector Capacities.</title>
        <authorList>
            <consortium name="Tick Genome and Microbiome Consortium (TIGMIC)"/>
            <person name="Jia N."/>
            <person name="Wang J."/>
            <person name="Shi W."/>
            <person name="Du L."/>
            <person name="Sun Y."/>
            <person name="Zhan W."/>
            <person name="Jiang J.F."/>
            <person name="Wang Q."/>
            <person name="Zhang B."/>
            <person name="Ji P."/>
            <person name="Bell-Sakyi L."/>
            <person name="Cui X.M."/>
            <person name="Yuan T.T."/>
            <person name="Jiang B.G."/>
            <person name="Yang W.F."/>
            <person name="Lam T.T."/>
            <person name="Chang Q.C."/>
            <person name="Ding S.J."/>
            <person name="Wang X.J."/>
            <person name="Zhu J.G."/>
            <person name="Ruan X.D."/>
            <person name="Zhao L."/>
            <person name="Wei J.T."/>
            <person name="Ye R.Z."/>
            <person name="Que T.C."/>
            <person name="Du C.H."/>
            <person name="Zhou Y.H."/>
            <person name="Cheng J.X."/>
            <person name="Dai P.F."/>
            <person name="Guo W.B."/>
            <person name="Han X.H."/>
            <person name="Huang E.J."/>
            <person name="Li L.F."/>
            <person name="Wei W."/>
            <person name="Gao Y.C."/>
            <person name="Liu J.Z."/>
            <person name="Shao H.Z."/>
            <person name="Wang X."/>
            <person name="Wang C.C."/>
            <person name="Yang T.C."/>
            <person name="Huo Q.B."/>
            <person name="Li W."/>
            <person name="Chen H.Y."/>
            <person name="Chen S.E."/>
            <person name="Zhou L.G."/>
            <person name="Ni X.B."/>
            <person name="Tian J.H."/>
            <person name="Sheng Y."/>
            <person name="Liu T."/>
            <person name="Pan Y.S."/>
            <person name="Xia L.Y."/>
            <person name="Li J."/>
            <person name="Zhao F."/>
            <person name="Cao W.C."/>
        </authorList>
    </citation>
    <scope>NUCLEOTIDE SEQUENCE [LARGE SCALE GENOMIC DNA]</scope>
    <source>
        <strain evidence="3">HaeL-2018</strain>
    </source>
</reference>
<sequence>MKKLETELKIEQEVRLVLERQIELEKLKRSSEPGVSSGDSGGQDTRSELRHFSKLVSGVVPKFPSEAEVPIWFESVENTLEAYAAPRQLWGKIVFPLIAEKVPFVSTRLTPSQHSEYEVLKKTVLEELKLSAGEYQRRFVGARKRASEGWRQFATRLQSYLHFYLEARNVKSFEEVMELLVSDQLKNNLAESALRYVTLQEGGGWKKASALASLLQTFDDAEGRDGAAKKPETKVRHAPASHGVTSSGPPPKPGSVKQSTDVRKKWGACFGCGSRDHLKAKCPHNVNKLTAGASEGKGNSLSARVATNEACAGHSELEPVSLGCHGRKIDAILDTGAEITVVRESALPPELVEPHGTINLTSAFGEGRQSSRLFR</sequence>
<dbReference type="PANTHER" id="PTHR46888:SF1">
    <property type="entry name" value="RIBONUCLEASE H"/>
    <property type="match status" value="1"/>
</dbReference>
<dbReference type="InterPro" id="IPR001995">
    <property type="entry name" value="Peptidase_A2_cat"/>
</dbReference>
<dbReference type="EMBL" id="JABSTR010000008">
    <property type="protein sequence ID" value="KAH9377696.1"/>
    <property type="molecule type" value="Genomic_DNA"/>
</dbReference>
<dbReference type="GO" id="GO:0004190">
    <property type="term" value="F:aspartic-type endopeptidase activity"/>
    <property type="evidence" value="ECO:0007669"/>
    <property type="project" value="InterPro"/>
</dbReference>
<dbReference type="PROSITE" id="PS00141">
    <property type="entry name" value="ASP_PROTEASE"/>
    <property type="match status" value="1"/>
</dbReference>
<dbReference type="InterPro" id="IPR038269">
    <property type="entry name" value="SCAN_sf"/>
</dbReference>
<protein>
    <recommendedName>
        <fullName evidence="2">Peptidase A2 domain-containing protein</fullName>
    </recommendedName>
</protein>
<dbReference type="GO" id="GO:0006508">
    <property type="term" value="P:proteolysis"/>
    <property type="evidence" value="ECO:0007669"/>
    <property type="project" value="InterPro"/>
</dbReference>
<dbReference type="VEuPathDB" id="VectorBase:HLOH_057693"/>
<feature type="region of interest" description="Disordered" evidence="1">
    <location>
        <begin position="27"/>
        <end position="46"/>
    </location>
</feature>
<dbReference type="AlphaFoldDB" id="A0A9J6GSI1"/>
<dbReference type="OrthoDB" id="6514862at2759"/>
<organism evidence="3 4">
    <name type="scientific">Haemaphysalis longicornis</name>
    <name type="common">Bush tick</name>
    <dbReference type="NCBI Taxonomy" id="44386"/>
    <lineage>
        <taxon>Eukaryota</taxon>
        <taxon>Metazoa</taxon>
        <taxon>Ecdysozoa</taxon>
        <taxon>Arthropoda</taxon>
        <taxon>Chelicerata</taxon>
        <taxon>Arachnida</taxon>
        <taxon>Acari</taxon>
        <taxon>Parasitiformes</taxon>
        <taxon>Ixodida</taxon>
        <taxon>Ixodoidea</taxon>
        <taxon>Ixodidae</taxon>
        <taxon>Haemaphysalinae</taxon>
        <taxon>Haemaphysalis</taxon>
    </lineage>
</organism>
<evidence type="ECO:0000259" key="2">
    <source>
        <dbReference type="PROSITE" id="PS50175"/>
    </source>
</evidence>
<name>A0A9J6GSI1_HAELO</name>
<accession>A0A9J6GSI1</accession>
<dbReference type="OMA" id="TNEACAG"/>
<gene>
    <name evidence="3" type="ORF">HPB48_010349</name>
</gene>
<dbReference type="Proteomes" id="UP000821853">
    <property type="component" value="Unassembled WGS sequence"/>
</dbReference>
<dbReference type="Gene3D" id="1.10.4020.10">
    <property type="entry name" value="DNA breaking-rejoining enzymes"/>
    <property type="match status" value="1"/>
</dbReference>
<feature type="compositionally biased region" description="Polar residues" evidence="1">
    <location>
        <begin position="33"/>
        <end position="44"/>
    </location>
</feature>
<evidence type="ECO:0000313" key="3">
    <source>
        <dbReference type="EMBL" id="KAH9377696.1"/>
    </source>
</evidence>
<feature type="domain" description="Peptidase A2" evidence="2">
    <location>
        <begin position="329"/>
        <end position="348"/>
    </location>
</feature>
<feature type="compositionally biased region" description="Basic and acidic residues" evidence="1">
    <location>
        <begin position="222"/>
        <end position="235"/>
    </location>
</feature>
<dbReference type="InterPro" id="IPR001969">
    <property type="entry name" value="Aspartic_peptidase_AS"/>
</dbReference>
<evidence type="ECO:0000313" key="4">
    <source>
        <dbReference type="Proteomes" id="UP000821853"/>
    </source>
</evidence>
<feature type="region of interest" description="Disordered" evidence="1">
    <location>
        <begin position="222"/>
        <end position="260"/>
    </location>
</feature>